<sequence>MKYLSLLAMCIVMLSCNSVQKEKTEKKEVAQIKQAALSIEQVMQTAADNVGKEVYFQGTVNHVCAHSGKRCILKTADGKLSIRVEATGKLEGFTKELAGNDLIVTGTLREKRLDTDYIDKWEADVKAKHVDEEKGEHCSSEMANIKEMRDWMKENNKDYYAIYYVDGTAYEIVE</sequence>
<dbReference type="PROSITE" id="PS51257">
    <property type="entry name" value="PROKAR_LIPOPROTEIN"/>
    <property type="match status" value="1"/>
</dbReference>
<dbReference type="EMBL" id="RAPQ01000008">
    <property type="protein sequence ID" value="RKE03982.1"/>
    <property type="molecule type" value="Genomic_DNA"/>
</dbReference>
<dbReference type="RefSeq" id="WP_120238801.1">
    <property type="nucleotide sequence ID" value="NZ_CANNEC010000004.1"/>
</dbReference>
<reference evidence="1 2" key="1">
    <citation type="submission" date="2018-09" db="EMBL/GenBank/DDBJ databases">
        <title>Genomic Encyclopedia of Archaeal and Bacterial Type Strains, Phase II (KMG-II): from individual species to whole genera.</title>
        <authorList>
            <person name="Goeker M."/>
        </authorList>
    </citation>
    <scope>NUCLEOTIDE SEQUENCE [LARGE SCALE GENOMIC DNA]</scope>
    <source>
        <strain evidence="1 2">DSM 21950</strain>
    </source>
</reference>
<evidence type="ECO:0000313" key="2">
    <source>
        <dbReference type="Proteomes" id="UP000284531"/>
    </source>
</evidence>
<proteinExistence type="predicted"/>
<comment type="caution">
    <text evidence="1">The sequence shown here is derived from an EMBL/GenBank/DDBJ whole genome shotgun (WGS) entry which is preliminary data.</text>
</comment>
<protein>
    <submittedName>
        <fullName evidence="1">Uncharacterized protein</fullName>
    </submittedName>
</protein>
<evidence type="ECO:0000313" key="1">
    <source>
        <dbReference type="EMBL" id="RKE03982.1"/>
    </source>
</evidence>
<dbReference type="Proteomes" id="UP000284531">
    <property type="component" value="Unassembled WGS sequence"/>
</dbReference>
<dbReference type="AlphaFoldDB" id="A0A419X8G3"/>
<gene>
    <name evidence="1" type="ORF">BXY64_0996</name>
</gene>
<accession>A0A419X8G3</accession>
<name>A0A419X8G3_9BACT</name>
<organism evidence="1 2">
    <name type="scientific">Marinifilum flexuosum</name>
    <dbReference type="NCBI Taxonomy" id="1117708"/>
    <lineage>
        <taxon>Bacteria</taxon>
        <taxon>Pseudomonadati</taxon>
        <taxon>Bacteroidota</taxon>
        <taxon>Bacteroidia</taxon>
        <taxon>Marinilabiliales</taxon>
        <taxon>Marinifilaceae</taxon>
    </lineage>
</organism>
<dbReference type="OrthoDB" id="1118652at2"/>
<keyword evidence="2" id="KW-1185">Reference proteome</keyword>